<organism evidence="1 2">
    <name type="scientific">Mugilogobius chulae</name>
    <name type="common">yellowstripe goby</name>
    <dbReference type="NCBI Taxonomy" id="88201"/>
    <lineage>
        <taxon>Eukaryota</taxon>
        <taxon>Metazoa</taxon>
        <taxon>Chordata</taxon>
        <taxon>Craniata</taxon>
        <taxon>Vertebrata</taxon>
        <taxon>Euteleostomi</taxon>
        <taxon>Actinopterygii</taxon>
        <taxon>Neopterygii</taxon>
        <taxon>Teleostei</taxon>
        <taxon>Neoteleostei</taxon>
        <taxon>Acanthomorphata</taxon>
        <taxon>Gobiaria</taxon>
        <taxon>Gobiiformes</taxon>
        <taxon>Gobioidei</taxon>
        <taxon>Gobiidae</taxon>
        <taxon>Gobionellinae</taxon>
        <taxon>Mugilogobius</taxon>
    </lineage>
</organism>
<evidence type="ECO:0000313" key="1">
    <source>
        <dbReference type="EMBL" id="KAK7929147.1"/>
    </source>
</evidence>
<reference evidence="2" key="1">
    <citation type="submission" date="2024-04" db="EMBL/GenBank/DDBJ databases">
        <title>Salinicola lusitanus LLJ914,a marine bacterium isolated from the Okinawa Trough.</title>
        <authorList>
            <person name="Li J."/>
        </authorList>
    </citation>
    <scope>NUCLEOTIDE SEQUENCE [LARGE SCALE GENOMIC DNA]</scope>
</reference>
<dbReference type="Proteomes" id="UP001460270">
    <property type="component" value="Unassembled WGS sequence"/>
</dbReference>
<gene>
    <name evidence="1" type="ORF">WMY93_005542</name>
</gene>
<dbReference type="EMBL" id="JBBPFD010000004">
    <property type="protein sequence ID" value="KAK7929147.1"/>
    <property type="molecule type" value="Genomic_DNA"/>
</dbReference>
<proteinExistence type="predicted"/>
<comment type="caution">
    <text evidence="1">The sequence shown here is derived from an EMBL/GenBank/DDBJ whole genome shotgun (WGS) entry which is preliminary data.</text>
</comment>
<evidence type="ECO:0000313" key="2">
    <source>
        <dbReference type="Proteomes" id="UP001460270"/>
    </source>
</evidence>
<dbReference type="AlphaFoldDB" id="A0AAW0PR27"/>
<accession>A0AAW0PR27</accession>
<keyword evidence="2" id="KW-1185">Reference proteome</keyword>
<name>A0AAW0PR27_9GOBI</name>
<sequence>MLSQFVEARRKTSFFCPAGGGRSVYPLPLSFCLSSSAHSSSADSSLLDKYHRAPGVCTSVREVHECCQTVKENTSCCKLCVQCHITATSLTECWVLSKVGQFKEL</sequence>
<protein>
    <submittedName>
        <fullName evidence="1">Uncharacterized protein</fullName>
    </submittedName>
</protein>